<protein>
    <recommendedName>
        <fullName evidence="3">Glycosyl transferase</fullName>
    </recommendedName>
</protein>
<evidence type="ECO:0008006" key="3">
    <source>
        <dbReference type="Google" id="ProtNLM"/>
    </source>
</evidence>
<reference evidence="1 2" key="1">
    <citation type="journal article" date="2021" name="Int. J. Syst. Evol. Microbiol.">
        <title>Lentilactobacillus fungorum sp. nov., isolated from spent mushroom substrates.</title>
        <authorList>
            <person name="Tohno M."/>
            <person name="Tanizawa Y."/>
            <person name="Kojima Y."/>
            <person name="Sakamoto M."/>
            <person name="Ohkuma M."/>
            <person name="Kobayashi H."/>
        </authorList>
    </citation>
    <scope>NUCLEOTIDE SEQUENCE [LARGE SCALE GENOMIC DNA]</scope>
    <source>
        <strain evidence="1 2">YK48G</strain>
    </source>
</reference>
<organism evidence="1 2">
    <name type="scientific">Lentilactobacillus fungorum</name>
    <dbReference type="NCBI Taxonomy" id="2201250"/>
    <lineage>
        <taxon>Bacteria</taxon>
        <taxon>Bacillati</taxon>
        <taxon>Bacillota</taxon>
        <taxon>Bacilli</taxon>
        <taxon>Lactobacillales</taxon>
        <taxon>Lactobacillaceae</taxon>
        <taxon>Lentilactobacillus</taxon>
    </lineage>
</organism>
<dbReference type="RefSeq" id="WP_203629028.1">
    <property type="nucleotide sequence ID" value="NZ_BNJR01000004.1"/>
</dbReference>
<gene>
    <name evidence="1" type="ORF">YK48G_04040</name>
</gene>
<name>A0ABQ3VYK6_9LACO</name>
<sequence length="299" mass="35383">MKYIMCQPAIVRFRWQLQVIITNMLSLGIKSQDIIVLFDMSPGTQADIPPFIQHKFGVQVETFSDDLRPDKAYLPAIKPYLLWQYFTRDPQAAKQTYFYMDSDIIFREIPEFDLFTPNAHKWYGTYLWYTLDLDYLHIFTHDDHDIEKMANVAGITLKDVRQHNHECIGAQFLIADSQPEFWHKVFLDSVKMNHVMESMHSQLKTRWWAAEMWATLYNMWGAGIQTIPTMELDFAWATDPLHRYYETKIYHDSGATDSRHGMFCKLDYNFKEPFNDDLSWVNPKLCSSKYVEAIKKVKN</sequence>
<accession>A0ABQ3VYK6</accession>
<evidence type="ECO:0000313" key="2">
    <source>
        <dbReference type="Proteomes" id="UP000604765"/>
    </source>
</evidence>
<keyword evidence="2" id="KW-1185">Reference proteome</keyword>
<comment type="caution">
    <text evidence="1">The sequence shown here is derived from an EMBL/GenBank/DDBJ whole genome shotgun (WGS) entry which is preliminary data.</text>
</comment>
<proteinExistence type="predicted"/>
<dbReference type="EMBL" id="BNJR01000004">
    <property type="protein sequence ID" value="GHP12979.1"/>
    <property type="molecule type" value="Genomic_DNA"/>
</dbReference>
<dbReference type="Proteomes" id="UP000604765">
    <property type="component" value="Unassembled WGS sequence"/>
</dbReference>
<evidence type="ECO:0000313" key="1">
    <source>
        <dbReference type="EMBL" id="GHP12979.1"/>
    </source>
</evidence>